<evidence type="ECO:0000313" key="2">
    <source>
        <dbReference type="Proteomes" id="UP000230423"/>
    </source>
</evidence>
<name>A0A2G9TRD7_TELCI</name>
<dbReference type="OrthoDB" id="413313at2759"/>
<reference evidence="1 2" key="1">
    <citation type="submission" date="2015-09" db="EMBL/GenBank/DDBJ databases">
        <title>Draft genome of the parasitic nematode Teladorsagia circumcincta isolate WARC Sus (inbred).</title>
        <authorList>
            <person name="Mitreva M."/>
        </authorList>
    </citation>
    <scope>NUCLEOTIDE SEQUENCE [LARGE SCALE GENOMIC DNA]</scope>
    <source>
        <strain evidence="1 2">S</strain>
    </source>
</reference>
<accession>A0A2G9TRD7</accession>
<dbReference type="GO" id="GO:0005615">
    <property type="term" value="C:extracellular space"/>
    <property type="evidence" value="ECO:0007669"/>
    <property type="project" value="TreeGrafter"/>
</dbReference>
<keyword evidence="2" id="KW-1185">Reference proteome</keyword>
<proteinExistence type="predicted"/>
<dbReference type="EMBL" id="KZ356732">
    <property type="protein sequence ID" value="PIO59860.1"/>
    <property type="molecule type" value="Genomic_DNA"/>
</dbReference>
<sequence length="212" mass="23988">MVIVMADHGHRFAKLRGTHQGQLEERLPFFSIALPADFRETAHGKKMYENLQRNKDRLSTPFDIHATLMDVLHLPEDLTTVQDAKKRSLSLFRPIPEERTCADAGVEPHWCTCLNWQDALTSPSDRAVAEQLAEAVVEVINRQLKDVFHLCAKLELKELIEAKKLVPNEGVLKYKNVKDKDGFVPDLSGDTGTAFAHYQIKLRTTPGVALYE</sequence>
<organism evidence="1 2">
    <name type="scientific">Teladorsagia circumcincta</name>
    <name type="common">Brown stomach worm</name>
    <name type="synonym">Ostertagia circumcincta</name>
    <dbReference type="NCBI Taxonomy" id="45464"/>
    <lineage>
        <taxon>Eukaryota</taxon>
        <taxon>Metazoa</taxon>
        <taxon>Ecdysozoa</taxon>
        <taxon>Nematoda</taxon>
        <taxon>Chromadorea</taxon>
        <taxon>Rhabditida</taxon>
        <taxon>Rhabditina</taxon>
        <taxon>Rhabditomorpha</taxon>
        <taxon>Strongyloidea</taxon>
        <taxon>Trichostrongylidae</taxon>
        <taxon>Teladorsagia</taxon>
    </lineage>
</organism>
<dbReference type="Proteomes" id="UP000230423">
    <property type="component" value="Unassembled WGS sequence"/>
</dbReference>
<dbReference type="AlphaFoldDB" id="A0A2G9TRD7"/>
<dbReference type="PANTHER" id="PTHR10974">
    <property type="entry name" value="FI08016P-RELATED"/>
    <property type="match status" value="1"/>
</dbReference>
<gene>
    <name evidence="1" type="ORF">TELCIR_18664</name>
</gene>
<dbReference type="PANTHER" id="PTHR10974:SF1">
    <property type="entry name" value="FI08016P-RELATED"/>
    <property type="match status" value="1"/>
</dbReference>
<protein>
    <submittedName>
        <fullName evidence="1">Uncharacterized protein</fullName>
    </submittedName>
</protein>
<dbReference type="Pfam" id="PF02995">
    <property type="entry name" value="DUF229"/>
    <property type="match status" value="1"/>
</dbReference>
<evidence type="ECO:0000313" key="1">
    <source>
        <dbReference type="EMBL" id="PIO59860.1"/>
    </source>
</evidence>
<dbReference type="InterPro" id="IPR004245">
    <property type="entry name" value="DUF229"/>
</dbReference>
<feature type="non-terminal residue" evidence="1">
    <location>
        <position position="212"/>
    </location>
</feature>